<dbReference type="Proteomes" id="UP000276133">
    <property type="component" value="Unassembled WGS sequence"/>
</dbReference>
<proteinExistence type="predicted"/>
<evidence type="ECO:0000313" key="2">
    <source>
        <dbReference type="Proteomes" id="UP000276133"/>
    </source>
</evidence>
<organism evidence="1 2">
    <name type="scientific">Brachionus plicatilis</name>
    <name type="common">Marine rotifer</name>
    <name type="synonym">Brachionus muelleri</name>
    <dbReference type="NCBI Taxonomy" id="10195"/>
    <lineage>
        <taxon>Eukaryota</taxon>
        <taxon>Metazoa</taxon>
        <taxon>Spiralia</taxon>
        <taxon>Gnathifera</taxon>
        <taxon>Rotifera</taxon>
        <taxon>Eurotatoria</taxon>
        <taxon>Monogononta</taxon>
        <taxon>Pseudotrocha</taxon>
        <taxon>Ploima</taxon>
        <taxon>Brachionidae</taxon>
        <taxon>Brachionus</taxon>
    </lineage>
</organism>
<gene>
    <name evidence="1" type="ORF">BpHYR1_051373</name>
</gene>
<keyword evidence="2" id="KW-1185">Reference proteome</keyword>
<protein>
    <submittedName>
        <fullName evidence="1">Uncharacterized protein</fullName>
    </submittedName>
</protein>
<name>A0A3M7QZK9_BRAPC</name>
<dbReference type="EMBL" id="REGN01004622">
    <property type="protein sequence ID" value="RNA16797.1"/>
    <property type="molecule type" value="Genomic_DNA"/>
</dbReference>
<reference evidence="1 2" key="1">
    <citation type="journal article" date="2018" name="Sci. Rep.">
        <title>Genomic signatures of local adaptation to the degree of environmental predictability in rotifers.</title>
        <authorList>
            <person name="Franch-Gras L."/>
            <person name="Hahn C."/>
            <person name="Garcia-Roger E.M."/>
            <person name="Carmona M.J."/>
            <person name="Serra M."/>
            <person name="Gomez A."/>
        </authorList>
    </citation>
    <scope>NUCLEOTIDE SEQUENCE [LARGE SCALE GENOMIC DNA]</scope>
    <source>
        <strain evidence="1">HYR1</strain>
    </source>
</reference>
<comment type="caution">
    <text evidence="1">The sequence shown here is derived from an EMBL/GenBank/DDBJ whole genome shotgun (WGS) entry which is preliminary data.</text>
</comment>
<evidence type="ECO:0000313" key="1">
    <source>
        <dbReference type="EMBL" id="RNA16797.1"/>
    </source>
</evidence>
<dbReference type="AlphaFoldDB" id="A0A3M7QZK9"/>
<accession>A0A3M7QZK9</accession>
<sequence>MGIVLTNIELLKIFINFTLKKLIDATKLIHFRQFSIVVGSTKPASPTIVLKIIL</sequence>